<dbReference type="AlphaFoldDB" id="E3IWM0"/>
<evidence type="ECO:0000313" key="3">
    <source>
        <dbReference type="Proteomes" id="UP000002484"/>
    </source>
</evidence>
<dbReference type="InterPro" id="IPR022183">
    <property type="entry name" value="DUF3710"/>
</dbReference>
<keyword evidence="3" id="KW-1185">Reference proteome</keyword>
<dbReference type="EMBL" id="CP002299">
    <property type="protein sequence ID" value="ADP81350.1"/>
    <property type="molecule type" value="Genomic_DNA"/>
</dbReference>
<evidence type="ECO:0008006" key="4">
    <source>
        <dbReference type="Google" id="ProtNLM"/>
    </source>
</evidence>
<name>E3IWM0_PSEI1</name>
<organism evidence="2 3">
    <name type="scientific">Pseudofrankia inefficax (strain DSM 45817 / CECT 9037 / DDB 130130 / EuI1c)</name>
    <name type="common">Frankia inefficax</name>
    <dbReference type="NCBI Taxonomy" id="298654"/>
    <lineage>
        <taxon>Bacteria</taxon>
        <taxon>Bacillati</taxon>
        <taxon>Actinomycetota</taxon>
        <taxon>Actinomycetes</taxon>
        <taxon>Frankiales</taxon>
        <taxon>Frankiaceae</taxon>
        <taxon>Pseudofrankia</taxon>
    </lineage>
</organism>
<reference evidence="2 3" key="1">
    <citation type="submission" date="2010-10" db="EMBL/GenBank/DDBJ databases">
        <title>Complete sequence of Frankia sp. EuI1c.</title>
        <authorList>
            <consortium name="US DOE Joint Genome Institute"/>
            <person name="Lucas S."/>
            <person name="Copeland A."/>
            <person name="Lapidus A."/>
            <person name="Cheng J.-F."/>
            <person name="Bruce D."/>
            <person name="Goodwin L."/>
            <person name="Pitluck S."/>
            <person name="Chertkov O."/>
            <person name="Detter J.C."/>
            <person name="Han C."/>
            <person name="Tapia R."/>
            <person name="Land M."/>
            <person name="Hauser L."/>
            <person name="Jeffries C."/>
            <person name="Kyrpides N."/>
            <person name="Ivanova N."/>
            <person name="Mikhailova N."/>
            <person name="Beauchemin N."/>
            <person name="Sen A."/>
            <person name="Sur S.A."/>
            <person name="Gtari M."/>
            <person name="Wall L."/>
            <person name="Tisa L."/>
            <person name="Woyke T."/>
        </authorList>
    </citation>
    <scope>NUCLEOTIDE SEQUENCE [LARGE SCALE GENOMIC DNA]</scope>
    <source>
        <strain evidence="3">DSM 45817 / CECT 9037 / EuI1c</strain>
    </source>
</reference>
<sequence>MVRWKWSRRDDESDPTSVHVSPRRREPRGAVEPEPPPAAGDGPYDLADTPCQAVRRLDLGCLLVPELPGVVYRFEVTGTGDQRQVVAAVAVADGSQMRLTAHAAPRGGGLADEVRAELLRSALPAGATPASVTAGPFGPELWTEAPAAEAGAAGGLCRLLSIDGPRWLLLAAITTPAGTAPAATDEPGPTSRAPGMPVLEEVLRAAVVVRGERAMPAGAALALKLPTEPDPPDSGVDDRGDPDALADELGRLPPIGAATADPRRISYEVVAAPAGGLSRNRSTWG</sequence>
<feature type="region of interest" description="Disordered" evidence="1">
    <location>
        <begin position="1"/>
        <end position="47"/>
    </location>
</feature>
<feature type="region of interest" description="Disordered" evidence="1">
    <location>
        <begin position="223"/>
        <end position="257"/>
    </location>
</feature>
<dbReference type="KEGG" id="fri:FraEuI1c_3339"/>
<proteinExistence type="predicted"/>
<evidence type="ECO:0000313" key="2">
    <source>
        <dbReference type="EMBL" id="ADP81350.1"/>
    </source>
</evidence>
<gene>
    <name evidence="2" type="ordered locus">FraEuI1c_3339</name>
</gene>
<dbReference type="Pfam" id="PF12502">
    <property type="entry name" value="DUF3710"/>
    <property type="match status" value="1"/>
</dbReference>
<dbReference type="Proteomes" id="UP000002484">
    <property type="component" value="Chromosome"/>
</dbReference>
<dbReference type="InParanoid" id="E3IWM0"/>
<evidence type="ECO:0000256" key="1">
    <source>
        <dbReference type="SAM" id="MobiDB-lite"/>
    </source>
</evidence>
<accession>E3IWM0</accession>
<dbReference type="HOGENOM" id="CLU_952330_0_0_11"/>
<protein>
    <recommendedName>
        <fullName evidence="4">DUF3710 domain-containing protein</fullName>
    </recommendedName>
</protein>
<dbReference type="STRING" id="298654.FraEuI1c_3339"/>